<dbReference type="RefSeq" id="XP_047774404.1">
    <property type="nucleotide sequence ID" value="XM_047917723.1"/>
</dbReference>
<proteinExistence type="predicted"/>
<feature type="transmembrane region" description="Helical" evidence="1">
    <location>
        <begin position="300"/>
        <end position="320"/>
    </location>
</feature>
<organism evidence="2 3">
    <name type="scientific">Rhodofomes roseus</name>
    <dbReference type="NCBI Taxonomy" id="34475"/>
    <lineage>
        <taxon>Eukaryota</taxon>
        <taxon>Fungi</taxon>
        <taxon>Dikarya</taxon>
        <taxon>Basidiomycota</taxon>
        <taxon>Agaricomycotina</taxon>
        <taxon>Agaricomycetes</taxon>
        <taxon>Polyporales</taxon>
        <taxon>Rhodofomes</taxon>
    </lineage>
</organism>
<protein>
    <submittedName>
        <fullName evidence="2">Uncharacterized protein</fullName>
    </submittedName>
</protein>
<name>A0ABQ8K354_9APHY</name>
<feature type="transmembrane region" description="Helical" evidence="1">
    <location>
        <begin position="180"/>
        <end position="204"/>
    </location>
</feature>
<feature type="transmembrane region" description="Helical" evidence="1">
    <location>
        <begin position="21"/>
        <end position="43"/>
    </location>
</feature>
<evidence type="ECO:0000256" key="1">
    <source>
        <dbReference type="SAM" id="Phobius"/>
    </source>
</evidence>
<keyword evidence="1" id="KW-1133">Transmembrane helix</keyword>
<comment type="caution">
    <text evidence="2">The sequence shown here is derived from an EMBL/GenBank/DDBJ whole genome shotgun (WGS) entry which is preliminary data.</text>
</comment>
<accession>A0ABQ8K354</accession>
<dbReference type="Proteomes" id="UP000814176">
    <property type="component" value="Unassembled WGS sequence"/>
</dbReference>
<evidence type="ECO:0000313" key="2">
    <source>
        <dbReference type="EMBL" id="KAH9831243.1"/>
    </source>
</evidence>
<keyword evidence="1" id="KW-0812">Transmembrane</keyword>
<reference evidence="2 3" key="1">
    <citation type="journal article" date="2021" name="Environ. Microbiol.">
        <title>Gene family expansions and transcriptome signatures uncover fungal adaptations to wood decay.</title>
        <authorList>
            <person name="Hage H."/>
            <person name="Miyauchi S."/>
            <person name="Viragh M."/>
            <person name="Drula E."/>
            <person name="Min B."/>
            <person name="Chaduli D."/>
            <person name="Navarro D."/>
            <person name="Favel A."/>
            <person name="Norest M."/>
            <person name="Lesage-Meessen L."/>
            <person name="Balint B."/>
            <person name="Merenyi Z."/>
            <person name="de Eugenio L."/>
            <person name="Morin E."/>
            <person name="Martinez A.T."/>
            <person name="Baldrian P."/>
            <person name="Stursova M."/>
            <person name="Martinez M.J."/>
            <person name="Novotny C."/>
            <person name="Magnuson J.K."/>
            <person name="Spatafora J.W."/>
            <person name="Maurice S."/>
            <person name="Pangilinan J."/>
            <person name="Andreopoulos W."/>
            <person name="LaButti K."/>
            <person name="Hundley H."/>
            <person name="Na H."/>
            <person name="Kuo A."/>
            <person name="Barry K."/>
            <person name="Lipzen A."/>
            <person name="Henrissat B."/>
            <person name="Riley R."/>
            <person name="Ahrendt S."/>
            <person name="Nagy L.G."/>
            <person name="Grigoriev I.V."/>
            <person name="Martin F."/>
            <person name="Rosso M.N."/>
        </authorList>
    </citation>
    <scope>NUCLEOTIDE SEQUENCE [LARGE SCALE GENOMIC DNA]</scope>
    <source>
        <strain evidence="2 3">CIRM-BRFM 1785</strain>
    </source>
</reference>
<feature type="transmembrane region" description="Helical" evidence="1">
    <location>
        <begin position="258"/>
        <end position="280"/>
    </location>
</feature>
<gene>
    <name evidence="2" type="ORF">C8Q71DRAFT_311388</name>
</gene>
<dbReference type="GeneID" id="71998455"/>
<dbReference type="EMBL" id="JADCUA010000027">
    <property type="protein sequence ID" value="KAH9831243.1"/>
    <property type="molecule type" value="Genomic_DNA"/>
</dbReference>
<keyword evidence="1" id="KW-0472">Membrane</keyword>
<evidence type="ECO:0000313" key="3">
    <source>
        <dbReference type="Proteomes" id="UP000814176"/>
    </source>
</evidence>
<sequence>MSSTSNMFPAPMGGVPLHIDIAPALFFDILYGFILALVAYRFISKSSRTLAILGTIIFTCERIVDFSVRSAEAYNSDLRTPKAYVNFLQGGYAIGVVGMTQDIGTLVMIFLVNSTRGNDALPLAKTLPADSQVVEDAERAELLRPKFYEHGSSVSSSRFLGMQVSQADMPMEDEPRRRHWIRMFCLAQLPLRLTAMALGAVSSASYYAGEMSHYDAMLVQHSRYISAGLALFLLQSSNLLLLWGLVTRPLRVAIVPALYLSFLCCILSITPIYRLAAMANWTDSLLAMGPGSHNGTAAKVLFYCLQITPETIALLMMLVVNVKQMFDINHGLADLAFKDPK</sequence>
<keyword evidence="3" id="KW-1185">Reference proteome</keyword>
<feature type="transmembrane region" description="Helical" evidence="1">
    <location>
        <begin position="224"/>
        <end position="246"/>
    </location>
</feature>